<protein>
    <submittedName>
        <fullName evidence="2">Uncharacterized protein</fullName>
    </submittedName>
</protein>
<feature type="region of interest" description="Disordered" evidence="1">
    <location>
        <begin position="25"/>
        <end position="86"/>
    </location>
</feature>
<gene>
    <name evidence="2" type="ORF">ACFQ4G_08355</name>
</gene>
<organism evidence="2 3">
    <name type="scientific">Methylobacterium marchantiae</name>
    <dbReference type="NCBI Taxonomy" id="600331"/>
    <lineage>
        <taxon>Bacteria</taxon>
        <taxon>Pseudomonadati</taxon>
        <taxon>Pseudomonadota</taxon>
        <taxon>Alphaproteobacteria</taxon>
        <taxon>Hyphomicrobiales</taxon>
        <taxon>Methylobacteriaceae</taxon>
        <taxon>Methylobacterium</taxon>
    </lineage>
</organism>
<feature type="compositionally biased region" description="Basic and acidic residues" evidence="1">
    <location>
        <begin position="30"/>
        <end position="41"/>
    </location>
</feature>
<evidence type="ECO:0000313" key="2">
    <source>
        <dbReference type="EMBL" id="MFD1301594.1"/>
    </source>
</evidence>
<sequence>MPNRHAAFGEKLGILCKKRGSLEAELQAGLDKRPEPKRPEPRCPPAPDAPKLQRSVRDVIDKTPEDFMASVESRAAEAGKAKTPKP</sequence>
<dbReference type="Proteomes" id="UP001597176">
    <property type="component" value="Unassembled WGS sequence"/>
</dbReference>
<evidence type="ECO:0000313" key="3">
    <source>
        <dbReference type="Proteomes" id="UP001597176"/>
    </source>
</evidence>
<comment type="caution">
    <text evidence="2">The sequence shown here is derived from an EMBL/GenBank/DDBJ whole genome shotgun (WGS) entry which is preliminary data.</text>
</comment>
<accession>A0ABW3WYE8</accession>
<reference evidence="3" key="1">
    <citation type="journal article" date="2019" name="Int. J. Syst. Evol. Microbiol.">
        <title>The Global Catalogue of Microorganisms (GCM) 10K type strain sequencing project: providing services to taxonomists for standard genome sequencing and annotation.</title>
        <authorList>
            <consortium name="The Broad Institute Genomics Platform"/>
            <consortium name="The Broad Institute Genome Sequencing Center for Infectious Disease"/>
            <person name="Wu L."/>
            <person name="Ma J."/>
        </authorList>
    </citation>
    <scope>NUCLEOTIDE SEQUENCE [LARGE SCALE GENOMIC DNA]</scope>
    <source>
        <strain evidence="3">CCUG 56108</strain>
    </source>
</reference>
<dbReference type="RefSeq" id="WP_379040061.1">
    <property type="nucleotide sequence ID" value="NZ_JBHTND010000008.1"/>
</dbReference>
<dbReference type="EMBL" id="JBHTND010000008">
    <property type="protein sequence ID" value="MFD1301594.1"/>
    <property type="molecule type" value="Genomic_DNA"/>
</dbReference>
<keyword evidence="3" id="KW-1185">Reference proteome</keyword>
<evidence type="ECO:0000256" key="1">
    <source>
        <dbReference type="SAM" id="MobiDB-lite"/>
    </source>
</evidence>
<feature type="compositionally biased region" description="Basic and acidic residues" evidence="1">
    <location>
        <begin position="55"/>
        <end position="65"/>
    </location>
</feature>
<proteinExistence type="predicted"/>
<name>A0ABW3WYE8_9HYPH</name>